<dbReference type="InterPro" id="IPR036388">
    <property type="entry name" value="WH-like_DNA-bd_sf"/>
</dbReference>
<dbReference type="GO" id="GO:0003700">
    <property type="term" value="F:DNA-binding transcription factor activity"/>
    <property type="evidence" value="ECO:0007669"/>
    <property type="project" value="InterPro"/>
</dbReference>
<proteinExistence type="predicted"/>
<dbReference type="InterPro" id="IPR036390">
    <property type="entry name" value="WH_DNA-bd_sf"/>
</dbReference>
<name>A0A4R5U4F4_9GAMM</name>
<accession>A0A4R5U4F4</accession>
<dbReference type="SMART" id="SM00418">
    <property type="entry name" value="HTH_ARSR"/>
    <property type="match status" value="1"/>
</dbReference>
<keyword evidence="1" id="KW-0805">Transcription regulation</keyword>
<evidence type="ECO:0000256" key="4">
    <source>
        <dbReference type="SAM" id="MobiDB-lite"/>
    </source>
</evidence>
<dbReference type="AlphaFoldDB" id="A0A4R5U4F4"/>
<evidence type="ECO:0000259" key="5">
    <source>
        <dbReference type="PROSITE" id="PS50987"/>
    </source>
</evidence>
<feature type="compositionally biased region" description="Pro residues" evidence="4">
    <location>
        <begin position="99"/>
        <end position="108"/>
    </location>
</feature>
<evidence type="ECO:0000256" key="3">
    <source>
        <dbReference type="ARBA" id="ARBA00023163"/>
    </source>
</evidence>
<protein>
    <submittedName>
        <fullName evidence="6">Transcriptional regulator</fullName>
    </submittedName>
</protein>
<dbReference type="PRINTS" id="PR00778">
    <property type="entry name" value="HTHARSR"/>
</dbReference>
<feature type="domain" description="HTH arsR-type" evidence="5">
    <location>
        <begin position="1"/>
        <end position="95"/>
    </location>
</feature>
<dbReference type="NCBIfam" id="NF033788">
    <property type="entry name" value="HTH_metalloreg"/>
    <property type="match status" value="1"/>
</dbReference>
<dbReference type="CDD" id="cd00090">
    <property type="entry name" value="HTH_ARSR"/>
    <property type="match status" value="1"/>
</dbReference>
<comment type="caution">
    <text evidence="6">The sequence shown here is derived from an EMBL/GenBank/DDBJ whole genome shotgun (WGS) entry which is preliminary data.</text>
</comment>
<dbReference type="Pfam" id="PF12840">
    <property type="entry name" value="HTH_20"/>
    <property type="match status" value="1"/>
</dbReference>
<dbReference type="PROSITE" id="PS50987">
    <property type="entry name" value="HTH_ARSR_2"/>
    <property type="match status" value="1"/>
</dbReference>
<keyword evidence="3" id="KW-0804">Transcription</keyword>
<dbReference type="PANTHER" id="PTHR43132:SF2">
    <property type="entry name" value="ARSENICAL RESISTANCE OPERON REPRESSOR ARSR-RELATED"/>
    <property type="match status" value="1"/>
</dbReference>
<dbReference type="Proteomes" id="UP000294796">
    <property type="component" value="Unassembled WGS sequence"/>
</dbReference>
<dbReference type="InterPro" id="IPR011991">
    <property type="entry name" value="ArsR-like_HTH"/>
</dbReference>
<reference evidence="6 7" key="1">
    <citation type="submission" date="2019-03" db="EMBL/GenBank/DDBJ databases">
        <title>Luteimonas zhaokaii sp.nov., isolated from the rectal contents of Plateau pika in Yushu, Qinghai Province, China.</title>
        <authorList>
            <person name="Zhang G."/>
        </authorList>
    </citation>
    <scope>NUCLEOTIDE SEQUENCE [LARGE SCALE GENOMIC DNA]</scope>
    <source>
        <strain evidence="6 7">B9</strain>
    </source>
</reference>
<evidence type="ECO:0000256" key="1">
    <source>
        <dbReference type="ARBA" id="ARBA00023015"/>
    </source>
</evidence>
<evidence type="ECO:0000313" key="7">
    <source>
        <dbReference type="Proteomes" id="UP000294796"/>
    </source>
</evidence>
<feature type="region of interest" description="Disordered" evidence="4">
    <location>
        <begin position="96"/>
        <end position="116"/>
    </location>
</feature>
<dbReference type="PANTHER" id="PTHR43132">
    <property type="entry name" value="ARSENICAL RESISTANCE OPERON REPRESSOR ARSR-RELATED"/>
    <property type="match status" value="1"/>
</dbReference>
<sequence>MKPGHAVCALRALAHDSRLAAFRLLVQAGPGGLTVGELREALDLPPATLTAHLNQLRANGLVVDEREGRVIRVRADYAAMEALLGSLTENCCGGQACPPSKPGNPPALPKSRKTTR</sequence>
<evidence type="ECO:0000256" key="2">
    <source>
        <dbReference type="ARBA" id="ARBA00023125"/>
    </source>
</evidence>
<dbReference type="InterPro" id="IPR001845">
    <property type="entry name" value="HTH_ArsR_DNA-bd_dom"/>
</dbReference>
<dbReference type="GO" id="GO:0003677">
    <property type="term" value="F:DNA binding"/>
    <property type="evidence" value="ECO:0007669"/>
    <property type="project" value="UniProtKB-KW"/>
</dbReference>
<organism evidence="6 7">
    <name type="scientific">Luteimonas aestuarii</name>
    <dbReference type="NCBI Taxonomy" id="453837"/>
    <lineage>
        <taxon>Bacteria</taxon>
        <taxon>Pseudomonadati</taxon>
        <taxon>Pseudomonadota</taxon>
        <taxon>Gammaproteobacteria</taxon>
        <taxon>Lysobacterales</taxon>
        <taxon>Lysobacteraceae</taxon>
        <taxon>Luteimonas</taxon>
    </lineage>
</organism>
<keyword evidence="7" id="KW-1185">Reference proteome</keyword>
<dbReference type="Gene3D" id="1.10.10.10">
    <property type="entry name" value="Winged helix-like DNA-binding domain superfamily/Winged helix DNA-binding domain"/>
    <property type="match status" value="1"/>
</dbReference>
<dbReference type="InterPro" id="IPR051011">
    <property type="entry name" value="Metal_resp_trans_reg"/>
</dbReference>
<gene>
    <name evidence="6" type="ORF">E2F46_01700</name>
</gene>
<dbReference type="SUPFAM" id="SSF46785">
    <property type="entry name" value="Winged helix' DNA-binding domain"/>
    <property type="match status" value="1"/>
</dbReference>
<evidence type="ECO:0000313" key="6">
    <source>
        <dbReference type="EMBL" id="TDK28621.1"/>
    </source>
</evidence>
<keyword evidence="2" id="KW-0238">DNA-binding</keyword>
<dbReference type="OrthoDB" id="5297460at2"/>
<dbReference type="RefSeq" id="WP_133320441.1">
    <property type="nucleotide sequence ID" value="NZ_SMTF01000001.1"/>
</dbReference>
<dbReference type="EMBL" id="SMTF01000001">
    <property type="protein sequence ID" value="TDK28621.1"/>
    <property type="molecule type" value="Genomic_DNA"/>
</dbReference>